<dbReference type="EMBL" id="CP034235">
    <property type="protein sequence ID" value="QGQ97569.1"/>
    <property type="molecule type" value="Genomic_DNA"/>
</dbReference>
<organism evidence="1 2">
    <name type="scientific">Paenibacillus psychroresistens</name>
    <dbReference type="NCBI Taxonomy" id="1778678"/>
    <lineage>
        <taxon>Bacteria</taxon>
        <taxon>Bacillati</taxon>
        <taxon>Bacillota</taxon>
        <taxon>Bacilli</taxon>
        <taxon>Bacillales</taxon>
        <taxon>Paenibacillaceae</taxon>
        <taxon>Paenibacillus</taxon>
    </lineage>
</organism>
<dbReference type="AlphaFoldDB" id="A0A6B8RNG5"/>
<keyword evidence="2" id="KW-1185">Reference proteome</keyword>
<evidence type="ECO:0000313" key="1">
    <source>
        <dbReference type="EMBL" id="QGQ97569.1"/>
    </source>
</evidence>
<dbReference type="OrthoDB" id="8617654at2"/>
<name>A0A6B8RNG5_9BACL</name>
<sequence>MNHLVAKTKGSNSGYYKLISDVEIFTIPDDLDNRVTYEAAYKLEDDEWFAIDDFSTKDFCIEFLTRRFISADYNQIATVNYSKIEYLCSYQTGAYCFQKLSDSQIIRKKYLSLSNTPVFIEDEPIVVINNIPDAIYKKNEDVLYFKKLTTISSIFRGIDSLYKEATQVETESFLQNDFIQLENEFDANKVKTANRKRIAMAMDTVNTFSDTDRQSIFGYIKDYCEDLQYDEESSHFNITSEIDLKKLLFGIEQRYYTTLLGGEKRLANSILVL</sequence>
<dbReference type="RefSeq" id="WP_155702673.1">
    <property type="nucleotide sequence ID" value="NZ_CP034235.1"/>
</dbReference>
<dbReference type="Proteomes" id="UP000426246">
    <property type="component" value="Chromosome"/>
</dbReference>
<protein>
    <recommendedName>
        <fullName evidence="3">ATP F0F1 synthase synthase</fullName>
    </recommendedName>
</protein>
<reference evidence="2" key="1">
    <citation type="submission" date="2018-11" db="EMBL/GenBank/DDBJ databases">
        <title>Complete genome sequence of Paenibacillus sp. ML311-T8.</title>
        <authorList>
            <person name="Nam Y.-D."/>
            <person name="Kang J."/>
            <person name="Chung W.-H."/>
            <person name="Park Y.S."/>
        </authorList>
    </citation>
    <scope>NUCLEOTIDE SEQUENCE [LARGE SCALE GENOMIC DNA]</scope>
    <source>
        <strain evidence="2">ML311-T8</strain>
    </source>
</reference>
<accession>A0A6B8RNG5</accession>
<gene>
    <name evidence="1" type="ORF">EHS13_23100</name>
</gene>
<dbReference type="KEGG" id="ppsc:EHS13_23100"/>
<evidence type="ECO:0008006" key="3">
    <source>
        <dbReference type="Google" id="ProtNLM"/>
    </source>
</evidence>
<proteinExistence type="predicted"/>
<evidence type="ECO:0000313" key="2">
    <source>
        <dbReference type="Proteomes" id="UP000426246"/>
    </source>
</evidence>